<evidence type="ECO:0000259" key="6">
    <source>
        <dbReference type="Pfam" id="PF00254"/>
    </source>
</evidence>
<dbReference type="InterPro" id="IPR038005">
    <property type="entry name" value="RX-like_CC"/>
</dbReference>
<dbReference type="EMBL" id="JADFTS010000004">
    <property type="protein sequence ID" value="KAF9612293.1"/>
    <property type="molecule type" value="Genomic_DNA"/>
</dbReference>
<evidence type="ECO:0000259" key="7">
    <source>
        <dbReference type="Pfam" id="PF18052"/>
    </source>
</evidence>
<dbReference type="Gene3D" id="1.20.58.340">
    <property type="entry name" value="Magnesium transport protein CorA, transmembrane region"/>
    <property type="match status" value="1"/>
</dbReference>
<dbReference type="InterPro" id="IPR001179">
    <property type="entry name" value="PPIase_FKBP_dom"/>
</dbReference>
<dbReference type="SUPFAM" id="SSF52058">
    <property type="entry name" value="L domain-like"/>
    <property type="match status" value="1"/>
</dbReference>
<dbReference type="Gene3D" id="1.20.5.4130">
    <property type="match status" value="1"/>
</dbReference>
<protein>
    <recommendedName>
        <fullName evidence="11">Rx N-terminal domain-containing protein</fullName>
    </recommendedName>
</protein>
<proteinExistence type="inferred from homology"/>
<dbReference type="SUPFAM" id="SSF54534">
    <property type="entry name" value="FKBP-like"/>
    <property type="match status" value="1"/>
</dbReference>
<keyword evidence="2" id="KW-0677">Repeat</keyword>
<dbReference type="InterPro" id="IPR055414">
    <property type="entry name" value="LRR_R13L4/SHOC2-like"/>
</dbReference>
<dbReference type="AlphaFoldDB" id="A0A835LXW1"/>
<dbReference type="InterPro" id="IPR011990">
    <property type="entry name" value="TPR-like_helical_dom_sf"/>
</dbReference>
<dbReference type="InterPro" id="IPR041118">
    <property type="entry name" value="Rx_N"/>
</dbReference>
<dbReference type="CDD" id="cd14798">
    <property type="entry name" value="RX-CC_like"/>
    <property type="match status" value="1"/>
</dbReference>
<dbReference type="Pfam" id="PF23598">
    <property type="entry name" value="LRR_14"/>
    <property type="match status" value="1"/>
</dbReference>
<organism evidence="9 10">
    <name type="scientific">Coptis chinensis</name>
    <dbReference type="NCBI Taxonomy" id="261450"/>
    <lineage>
        <taxon>Eukaryota</taxon>
        <taxon>Viridiplantae</taxon>
        <taxon>Streptophyta</taxon>
        <taxon>Embryophyta</taxon>
        <taxon>Tracheophyta</taxon>
        <taxon>Spermatophyta</taxon>
        <taxon>Magnoliopsida</taxon>
        <taxon>Ranunculales</taxon>
        <taxon>Ranunculaceae</taxon>
        <taxon>Coptidoideae</taxon>
        <taxon>Coptis</taxon>
    </lineage>
</organism>
<reference evidence="9 10" key="1">
    <citation type="submission" date="2020-10" db="EMBL/GenBank/DDBJ databases">
        <title>The Coptis chinensis genome and diversification of protoberbering-type alkaloids.</title>
        <authorList>
            <person name="Wang B."/>
            <person name="Shu S."/>
            <person name="Song C."/>
            <person name="Liu Y."/>
        </authorList>
    </citation>
    <scope>NUCLEOTIDE SEQUENCE [LARGE SCALE GENOMIC DNA]</scope>
    <source>
        <strain evidence="9">HL-2020</strain>
        <tissue evidence="9">Leaf</tissue>
    </source>
</reference>
<dbReference type="Gene3D" id="1.25.40.10">
    <property type="entry name" value="Tetratricopeptide repeat domain"/>
    <property type="match status" value="1"/>
</dbReference>
<feature type="transmembrane region" description="Helical" evidence="5">
    <location>
        <begin position="828"/>
        <end position="849"/>
    </location>
</feature>
<dbReference type="InterPro" id="IPR039204">
    <property type="entry name" value="MRS2-like"/>
</dbReference>
<dbReference type="GO" id="GO:0003755">
    <property type="term" value="F:peptidyl-prolyl cis-trans isomerase activity"/>
    <property type="evidence" value="ECO:0007669"/>
    <property type="project" value="InterPro"/>
</dbReference>
<keyword evidence="10" id="KW-1185">Reference proteome</keyword>
<feature type="transmembrane region" description="Helical" evidence="5">
    <location>
        <begin position="861"/>
        <end position="884"/>
    </location>
</feature>
<dbReference type="PANTHER" id="PTHR13890:SF2">
    <property type="entry name" value="MAGNESIUM TRANSPORTER MRS2-4-RELATED"/>
    <property type="match status" value="1"/>
</dbReference>
<keyword evidence="4" id="KW-0611">Plant defense</keyword>
<dbReference type="GO" id="GO:0006952">
    <property type="term" value="P:defense response"/>
    <property type="evidence" value="ECO:0007669"/>
    <property type="project" value="UniProtKB-KW"/>
</dbReference>
<comment type="caution">
    <text evidence="9">The sequence shown here is derived from an EMBL/GenBank/DDBJ whole genome shotgun (WGS) entry which is preliminary data.</text>
</comment>
<dbReference type="PANTHER" id="PTHR13890">
    <property type="entry name" value="RNA SPLICING PROTEIN MRS2, MITOCHONDRIAL"/>
    <property type="match status" value="1"/>
</dbReference>
<feature type="domain" description="PPIase FKBP-type" evidence="6">
    <location>
        <begin position="381"/>
        <end position="426"/>
    </location>
</feature>
<keyword evidence="3" id="KW-0547">Nucleotide-binding</keyword>
<keyword evidence="5" id="KW-1133">Transmembrane helix</keyword>
<keyword evidence="5" id="KW-0812">Transmembrane</keyword>
<evidence type="ECO:0000256" key="3">
    <source>
        <dbReference type="ARBA" id="ARBA00022741"/>
    </source>
</evidence>
<sequence>MAEAILSVVLDQLTSFIRIEVAQEVQLVVGVREELQNLETKLRLVKAVLEDAEKKEIHDNAVKVWLGQLKDVMYDAEDVLDEWNTRILISANGPHVANRVRFYLLSLCACFKHLGVRHNIAHGIKGIREGLDVIALSKDQLGLVQIDDVENPSIYEAKKLRTLVAKSSTLVPCALHQLTCLRTLDLSYKYSDPGLEVLPSEVSRLLHLRYLNLSFNTRLKELPETVRSLVNLQILKLNQCYDLCKLPEGIGELSNLRHLEVESTGNLKYYPRGGIERLSQLRTLSKFVVSDGSIKGSGIEELGNLNFLKGRLCIMGLRHVKSVNEAKQAELQKKKNISTLMLNFGYELYRPYIGHVSSEEEILRMEGSFARWNCVYLKIDEGPFEFKMDEEQVIDGLDRAVMTMKKGEAGNFIEYDTNFSEEEKKQSKVLKVSCNLNNAACKLKLKDYKQAEKLCSKTSPRLHSAVLVIAESADNCLKMMLRNCKVVRVLPQIADCAKKLIEIPNQPRHRHHFHRHHLLTTPSCLPQPPPKPKRKPVVPDYGCGSIDSARQKSSNECEKSTIIKCVSIPARDLRILGPVFSQSSNILAREKAMVVNLEFIKAIVTAEEVLLLDPLCQEVLPFIDQLRQQLLHKNQPKNNEDCQIDGKELVSSTGGQWLPVPEAADGLQCELPFEFQVLEITLEVVCTFLDSSVADLERDAYPVLDELSRNVSTKNLELVRSLKSNLTCLLARVQKFEALMGPAASNTIVSAAPNLRRLSSNMSASLIASNHSDDNDVEDLEMLLEAYFMQLDGTRNKILLMREYIDDTEDNVNIQLDNQRNELIQLQLTLTIASFAIAAETLIAGIFCMNIPCELFEINGVFGPFVDVISAICFLIFLLLLGYARWKKLLSS</sequence>
<dbReference type="Pfam" id="PF22099">
    <property type="entry name" value="MRS2-like"/>
    <property type="match status" value="1"/>
</dbReference>
<dbReference type="GO" id="GO:0015095">
    <property type="term" value="F:magnesium ion transmembrane transporter activity"/>
    <property type="evidence" value="ECO:0007669"/>
    <property type="project" value="UniProtKB-ARBA"/>
</dbReference>
<dbReference type="Pfam" id="PF00254">
    <property type="entry name" value="FKBP_C"/>
    <property type="match status" value="1"/>
</dbReference>
<evidence type="ECO:0000256" key="4">
    <source>
        <dbReference type="ARBA" id="ARBA00022821"/>
    </source>
</evidence>
<dbReference type="GO" id="GO:0000166">
    <property type="term" value="F:nucleotide binding"/>
    <property type="evidence" value="ECO:0007669"/>
    <property type="project" value="UniProtKB-KW"/>
</dbReference>
<feature type="domain" description="Disease resistance N-terminal" evidence="7">
    <location>
        <begin position="6"/>
        <end position="90"/>
    </location>
</feature>
<dbReference type="CDD" id="cd12823">
    <property type="entry name" value="Mrs2_Mfm1p-like"/>
    <property type="match status" value="1"/>
</dbReference>
<evidence type="ECO:0000256" key="1">
    <source>
        <dbReference type="ARBA" id="ARBA00007535"/>
    </source>
</evidence>
<evidence type="ECO:0000313" key="9">
    <source>
        <dbReference type="EMBL" id="KAF9612293.1"/>
    </source>
</evidence>
<comment type="similarity">
    <text evidence="1">Belongs to the CorA metal ion transporter (MIT) (TC 1.A.35.5) family.</text>
</comment>
<evidence type="ECO:0000256" key="5">
    <source>
        <dbReference type="SAM" id="Phobius"/>
    </source>
</evidence>
<evidence type="ECO:0000256" key="2">
    <source>
        <dbReference type="ARBA" id="ARBA00022737"/>
    </source>
</evidence>
<dbReference type="OrthoDB" id="10251508at2759"/>
<dbReference type="Pfam" id="PF18052">
    <property type="entry name" value="Rx_N"/>
    <property type="match status" value="1"/>
</dbReference>
<keyword evidence="5" id="KW-0472">Membrane</keyword>
<name>A0A835LXW1_9MAGN</name>
<dbReference type="InterPro" id="IPR032675">
    <property type="entry name" value="LRR_dom_sf"/>
</dbReference>
<evidence type="ECO:0000259" key="8">
    <source>
        <dbReference type="Pfam" id="PF23598"/>
    </source>
</evidence>
<feature type="domain" description="Disease resistance R13L4/SHOC-2-like LRR" evidence="8">
    <location>
        <begin position="160"/>
        <end position="344"/>
    </location>
</feature>
<evidence type="ECO:0008006" key="11">
    <source>
        <dbReference type="Google" id="ProtNLM"/>
    </source>
</evidence>
<accession>A0A835LXW1</accession>
<dbReference type="Gene3D" id="3.80.10.10">
    <property type="entry name" value="Ribonuclease Inhibitor"/>
    <property type="match status" value="1"/>
</dbReference>
<dbReference type="Proteomes" id="UP000631114">
    <property type="component" value="Unassembled WGS sequence"/>
</dbReference>
<gene>
    <name evidence="9" type="ORF">IFM89_038863</name>
</gene>
<evidence type="ECO:0000313" key="10">
    <source>
        <dbReference type="Proteomes" id="UP000631114"/>
    </source>
</evidence>
<dbReference type="Gene3D" id="2.40.128.330">
    <property type="match status" value="1"/>
</dbReference>